<keyword evidence="2" id="KW-0472">Membrane</keyword>
<reference evidence="3" key="1">
    <citation type="submission" date="2021-05" db="EMBL/GenBank/DDBJ databases">
        <title>The genome of the haptophyte Pavlova lutheri (Diacronema luteri, Pavlovales) - a model for lipid biosynthesis in eukaryotic algae.</title>
        <authorList>
            <person name="Hulatt C.J."/>
            <person name="Posewitz M.C."/>
        </authorList>
    </citation>
    <scope>NUCLEOTIDE SEQUENCE</scope>
    <source>
        <strain evidence="3">NIVA-4/92</strain>
    </source>
</reference>
<evidence type="ECO:0000313" key="4">
    <source>
        <dbReference type="Proteomes" id="UP000751190"/>
    </source>
</evidence>
<evidence type="ECO:0000256" key="1">
    <source>
        <dbReference type="SAM" id="MobiDB-lite"/>
    </source>
</evidence>
<evidence type="ECO:0008006" key="5">
    <source>
        <dbReference type="Google" id="ProtNLM"/>
    </source>
</evidence>
<organism evidence="3 4">
    <name type="scientific">Diacronema lutheri</name>
    <name type="common">Unicellular marine alga</name>
    <name type="synonym">Monochrysis lutheri</name>
    <dbReference type="NCBI Taxonomy" id="2081491"/>
    <lineage>
        <taxon>Eukaryota</taxon>
        <taxon>Haptista</taxon>
        <taxon>Haptophyta</taxon>
        <taxon>Pavlovophyceae</taxon>
        <taxon>Pavlovales</taxon>
        <taxon>Pavlovaceae</taxon>
        <taxon>Diacronema</taxon>
    </lineage>
</organism>
<feature type="compositionally biased region" description="Basic and acidic residues" evidence="1">
    <location>
        <begin position="530"/>
        <end position="540"/>
    </location>
</feature>
<feature type="transmembrane region" description="Helical" evidence="2">
    <location>
        <begin position="20"/>
        <end position="39"/>
    </location>
</feature>
<dbReference type="AlphaFoldDB" id="A0A8J5X6J5"/>
<proteinExistence type="predicted"/>
<evidence type="ECO:0000313" key="3">
    <source>
        <dbReference type="EMBL" id="KAG8457198.1"/>
    </source>
</evidence>
<accession>A0A8J5X6J5</accession>
<protein>
    <recommendedName>
        <fullName evidence="5">Methyltransferase FkbM domain-containing protein</fullName>
    </recommendedName>
</protein>
<gene>
    <name evidence="3" type="ORF">KFE25_000892</name>
</gene>
<comment type="caution">
    <text evidence="3">The sequence shown here is derived from an EMBL/GenBank/DDBJ whole genome shotgun (WGS) entry which is preliminary data.</text>
</comment>
<dbReference type="Proteomes" id="UP000751190">
    <property type="component" value="Unassembled WGS sequence"/>
</dbReference>
<feature type="region of interest" description="Disordered" evidence="1">
    <location>
        <begin position="521"/>
        <end position="540"/>
    </location>
</feature>
<keyword evidence="2" id="KW-1133">Transmembrane helix</keyword>
<dbReference type="EMBL" id="JAGTXO010000078">
    <property type="protein sequence ID" value="KAG8457198.1"/>
    <property type="molecule type" value="Genomic_DNA"/>
</dbReference>
<name>A0A8J5X6J5_DIALT</name>
<keyword evidence="2" id="KW-0812">Transmembrane</keyword>
<evidence type="ECO:0000256" key="2">
    <source>
        <dbReference type="SAM" id="Phobius"/>
    </source>
</evidence>
<sequence length="540" mass="56953">MRVQPPAPGAGSRQGRPFRLVLLAFVGVAAGYVCLTLASSRGAALRTARAAAPAWQPAAAARDGARDGAGAARAALGQMRTADKAVAVVDAAVAALPSIADVALRVTDAREAPTPAAGASRAPAAGGAAIAAPRADSEDEPGVVCASGQPEAACDALRLAAWSARNRVRIPAGNDLSQESLLQRLAPLWGASAPRVMVDLGSHPAFGDAQQYGDALIFLEYFHAAGGAVLAVDAMPDFAEDVRRRLLHSQPYAAYDGVEKISIAAWVGNADAYEGSGGVGGARNVTFHATRQLGYCVAGHSFDHLVKYCDLERAGRPEHMCRVTRERLGILCAPGSTGPQPEPATVPAKTATVALRTVDSLWSRELKGRHIDLLKIDIEASWHAHYGAGASRLLAARAASLLVVEVDKQWRRSLPDGTVVTVSDAVDEFVGTCERHGYAVYLKVPCAIAVLRACRTALVAAGVCVNDQQRNRTIGYERYLLISHHKRQRLPRALKLQQDLLLVDTSQRELVALIDAFSPPCPTSGPPDTSPRREAAITIS</sequence>
<keyword evidence="4" id="KW-1185">Reference proteome</keyword>